<evidence type="ECO:0000313" key="2">
    <source>
        <dbReference type="Proteomes" id="UP001057452"/>
    </source>
</evidence>
<sequence length="90" mass="9645">SEASGRRPPKDGPCVALSAAAPAPQTGPQSQSPLAVCGSAEGDPSPNNTRPIDLSHWHRLGSSLHRFESQISPTTRRSVKDRMLYRPLTT</sequence>
<dbReference type="EMBL" id="CM043801">
    <property type="protein sequence ID" value="KAI4810220.1"/>
    <property type="molecule type" value="Genomic_DNA"/>
</dbReference>
<organism evidence="1 2">
    <name type="scientific">Chaenocephalus aceratus</name>
    <name type="common">Blackfin icefish</name>
    <name type="synonym">Chaenichthys aceratus</name>
    <dbReference type="NCBI Taxonomy" id="36190"/>
    <lineage>
        <taxon>Eukaryota</taxon>
        <taxon>Metazoa</taxon>
        <taxon>Chordata</taxon>
        <taxon>Craniata</taxon>
        <taxon>Vertebrata</taxon>
        <taxon>Euteleostomi</taxon>
        <taxon>Actinopterygii</taxon>
        <taxon>Neopterygii</taxon>
        <taxon>Teleostei</taxon>
        <taxon>Neoteleostei</taxon>
        <taxon>Acanthomorphata</taxon>
        <taxon>Eupercaria</taxon>
        <taxon>Perciformes</taxon>
        <taxon>Notothenioidei</taxon>
        <taxon>Channichthyidae</taxon>
        <taxon>Chaenocephalus</taxon>
    </lineage>
</organism>
<protein>
    <submittedName>
        <fullName evidence="1">Uncharacterized protein</fullName>
    </submittedName>
</protein>
<reference evidence="1" key="1">
    <citation type="submission" date="2022-05" db="EMBL/GenBank/DDBJ databases">
        <title>Chromosome-level genome of Chaenocephalus aceratus.</title>
        <authorList>
            <person name="Park H."/>
        </authorList>
    </citation>
    <scope>NUCLEOTIDE SEQUENCE</scope>
    <source>
        <strain evidence="1">KU_202001</strain>
    </source>
</reference>
<name>A0ACB9WB12_CHAAC</name>
<dbReference type="Proteomes" id="UP001057452">
    <property type="component" value="Chromosome 17"/>
</dbReference>
<proteinExistence type="predicted"/>
<comment type="caution">
    <text evidence="1">The sequence shown here is derived from an EMBL/GenBank/DDBJ whole genome shotgun (WGS) entry which is preliminary data.</text>
</comment>
<evidence type="ECO:0000313" key="1">
    <source>
        <dbReference type="EMBL" id="KAI4810220.1"/>
    </source>
</evidence>
<feature type="non-terminal residue" evidence="1">
    <location>
        <position position="90"/>
    </location>
</feature>
<feature type="non-terminal residue" evidence="1">
    <location>
        <position position="1"/>
    </location>
</feature>
<keyword evidence="2" id="KW-1185">Reference proteome</keyword>
<gene>
    <name evidence="1" type="ORF">KUCAC02_019061</name>
</gene>
<accession>A0ACB9WB12</accession>